<accession>A0A7W6ZMW5</accession>
<dbReference type="Proteomes" id="UP000523431">
    <property type="component" value="Unassembled WGS sequence"/>
</dbReference>
<gene>
    <name evidence="1" type="ORF">GGE46_005828</name>
    <name evidence="2" type="ORF">GGE57_005824</name>
</gene>
<evidence type="ECO:0000313" key="3">
    <source>
        <dbReference type="Proteomes" id="UP000523431"/>
    </source>
</evidence>
<proteinExistence type="predicted"/>
<evidence type="ECO:0000313" key="1">
    <source>
        <dbReference type="EMBL" id="MBB4483207.1"/>
    </source>
</evidence>
<dbReference type="EMBL" id="JACIHU010000018">
    <property type="protein sequence ID" value="MBB4483207.1"/>
    <property type="molecule type" value="Genomic_DNA"/>
</dbReference>
<organism evidence="2 3">
    <name type="scientific">Rhizobium etli</name>
    <dbReference type="NCBI Taxonomy" id="29449"/>
    <lineage>
        <taxon>Bacteria</taxon>
        <taxon>Pseudomonadati</taxon>
        <taxon>Pseudomonadota</taxon>
        <taxon>Alphaproteobacteria</taxon>
        <taxon>Hyphomicrobiales</taxon>
        <taxon>Rhizobiaceae</taxon>
        <taxon>Rhizobium/Agrobacterium group</taxon>
        <taxon>Rhizobium</taxon>
    </lineage>
</organism>
<protein>
    <submittedName>
        <fullName evidence="2">Uncharacterized protein</fullName>
    </submittedName>
</protein>
<dbReference type="Proteomes" id="UP000557344">
    <property type="component" value="Unassembled WGS sequence"/>
</dbReference>
<evidence type="ECO:0000313" key="2">
    <source>
        <dbReference type="EMBL" id="MBB4539035.1"/>
    </source>
</evidence>
<comment type="caution">
    <text evidence="2">The sequence shown here is derived from an EMBL/GenBank/DDBJ whole genome shotgun (WGS) entry which is preliminary data.</text>
</comment>
<dbReference type="EMBL" id="JACIID010000018">
    <property type="protein sequence ID" value="MBB4539035.1"/>
    <property type="molecule type" value="Genomic_DNA"/>
</dbReference>
<dbReference type="AlphaFoldDB" id="A0A7W6ZMW5"/>
<evidence type="ECO:0000313" key="4">
    <source>
        <dbReference type="Proteomes" id="UP000557344"/>
    </source>
</evidence>
<name>A0A7W6ZMW5_RHIET</name>
<reference evidence="3 4" key="1">
    <citation type="submission" date="2020-08" db="EMBL/GenBank/DDBJ databases">
        <title>Genomic Encyclopedia of Type Strains, Phase IV (KMG-V): Genome sequencing to study the core and pangenomes of soil and plant-associated prokaryotes.</title>
        <authorList>
            <person name="Whitman W."/>
        </authorList>
    </citation>
    <scope>NUCLEOTIDE SEQUENCE [LARGE SCALE GENOMIC DNA]</scope>
    <source>
        <strain evidence="1 4">SEMIA 471</strain>
        <strain evidence="2 3">SEMIA 489</strain>
    </source>
</reference>
<dbReference type="RefSeq" id="WP_097667415.1">
    <property type="nucleotide sequence ID" value="NZ_JACIHU010000018.1"/>
</dbReference>
<sequence length="106" mass="11977">MTEIYMLKFYRAAFGDTKHTDVPLTGDDIAQVKEEACQALYTRFSDMKGKKPPFMAALLDEHDHVVARFEVRPVVPGSGEKAFEVPPQLWHDKMQGTPSPKLRGDL</sequence>